<dbReference type="Proteomes" id="UP000004509">
    <property type="component" value="Unassembled WGS sequence"/>
</dbReference>
<dbReference type="GO" id="GO:0005829">
    <property type="term" value="C:cytosol"/>
    <property type="evidence" value="ECO:0007669"/>
    <property type="project" value="TreeGrafter"/>
</dbReference>
<dbReference type="Gene3D" id="3.40.50.300">
    <property type="entry name" value="P-loop containing nucleotide triphosphate hydrolases"/>
    <property type="match status" value="1"/>
</dbReference>
<evidence type="ECO:0000259" key="11">
    <source>
        <dbReference type="PROSITE" id="PS51706"/>
    </source>
</evidence>
<evidence type="ECO:0000256" key="6">
    <source>
        <dbReference type="ARBA" id="ARBA00022842"/>
    </source>
</evidence>
<evidence type="ECO:0000256" key="2">
    <source>
        <dbReference type="ARBA" id="ARBA00009638"/>
    </source>
</evidence>
<dbReference type="InterPro" id="IPR027417">
    <property type="entry name" value="P-loop_NTPase"/>
</dbReference>
<dbReference type="InterPro" id="IPR019987">
    <property type="entry name" value="GTP-bd_ribosome_bio_YsxC"/>
</dbReference>
<evidence type="ECO:0000313" key="13">
    <source>
        <dbReference type="Proteomes" id="UP000004509"/>
    </source>
</evidence>
<dbReference type="STRING" id="596324.TREVI0001_1188"/>
<keyword evidence="8 10" id="KW-0717">Septation</keyword>
<evidence type="ECO:0000256" key="5">
    <source>
        <dbReference type="ARBA" id="ARBA00022741"/>
    </source>
</evidence>
<evidence type="ECO:0000256" key="10">
    <source>
        <dbReference type="HAMAP-Rule" id="MF_00321"/>
    </source>
</evidence>
<dbReference type="PANTHER" id="PTHR11649:SF13">
    <property type="entry name" value="ENGB-TYPE G DOMAIN-CONTAINING PROTEIN"/>
    <property type="match status" value="1"/>
</dbReference>
<protein>
    <recommendedName>
        <fullName evidence="10">Probable GTP-binding protein EngB</fullName>
    </recommendedName>
</protein>
<comment type="similarity">
    <text evidence="2 10">Belongs to the TRAFAC class TrmE-Era-EngA-EngB-Septin-like GTPase superfamily. EngB GTPase family.</text>
</comment>
<evidence type="ECO:0000256" key="1">
    <source>
        <dbReference type="ARBA" id="ARBA00001946"/>
    </source>
</evidence>
<dbReference type="CDD" id="cd01876">
    <property type="entry name" value="YihA_EngB"/>
    <property type="match status" value="1"/>
</dbReference>
<gene>
    <name evidence="12" type="primary">ysxC</name>
    <name evidence="10" type="synonym">engB</name>
    <name evidence="12" type="ORF">TREVI0001_1188</name>
</gene>
<dbReference type="OrthoDB" id="9804921at2"/>
<dbReference type="GO" id="GO:0046872">
    <property type="term" value="F:metal ion binding"/>
    <property type="evidence" value="ECO:0007669"/>
    <property type="project" value="UniProtKB-KW"/>
</dbReference>
<feature type="domain" description="EngB-type G" evidence="11">
    <location>
        <begin position="23"/>
        <end position="218"/>
    </location>
</feature>
<keyword evidence="5 10" id="KW-0547">Nucleotide-binding</keyword>
<comment type="cofactor">
    <cofactor evidence="1">
        <name>Mg(2+)</name>
        <dbReference type="ChEBI" id="CHEBI:18420"/>
    </cofactor>
</comment>
<proteinExistence type="inferred from homology"/>
<keyword evidence="6" id="KW-0460">Magnesium</keyword>
<dbReference type="PANTHER" id="PTHR11649">
    <property type="entry name" value="MSS1/TRME-RELATED GTP-BINDING PROTEIN"/>
    <property type="match status" value="1"/>
</dbReference>
<name>C8PS24_9SPIR</name>
<dbReference type="HAMAP" id="MF_00321">
    <property type="entry name" value="GTPase_EngB"/>
    <property type="match status" value="1"/>
</dbReference>
<dbReference type="RefSeq" id="WP_006189391.1">
    <property type="nucleotide sequence ID" value="NZ_ACYH01000049.1"/>
</dbReference>
<dbReference type="PROSITE" id="PS51706">
    <property type="entry name" value="G_ENGB"/>
    <property type="match status" value="1"/>
</dbReference>
<evidence type="ECO:0000256" key="9">
    <source>
        <dbReference type="ARBA" id="ARBA00023306"/>
    </source>
</evidence>
<dbReference type="InterPro" id="IPR006073">
    <property type="entry name" value="GTP-bd"/>
</dbReference>
<evidence type="ECO:0000256" key="4">
    <source>
        <dbReference type="ARBA" id="ARBA00022723"/>
    </source>
</evidence>
<dbReference type="SUPFAM" id="SSF52540">
    <property type="entry name" value="P-loop containing nucleoside triphosphate hydrolases"/>
    <property type="match status" value="1"/>
</dbReference>
<dbReference type="eggNOG" id="COG0218">
    <property type="taxonomic scope" value="Bacteria"/>
</dbReference>
<reference evidence="12 13" key="1">
    <citation type="submission" date="2009-07" db="EMBL/GenBank/DDBJ databases">
        <authorList>
            <person name="Madupu R."/>
            <person name="Sebastian Y."/>
            <person name="Durkin A.S."/>
            <person name="Torralba M."/>
            <person name="Methe B."/>
            <person name="Sutton G.G."/>
            <person name="Strausberg R.L."/>
            <person name="Nelson K.E."/>
        </authorList>
    </citation>
    <scope>NUCLEOTIDE SEQUENCE [LARGE SCALE GENOMIC DNA]</scope>
    <source>
        <strain evidence="12 13">ATCC 35580</strain>
    </source>
</reference>
<keyword evidence="4" id="KW-0479">Metal-binding</keyword>
<evidence type="ECO:0000256" key="7">
    <source>
        <dbReference type="ARBA" id="ARBA00023134"/>
    </source>
</evidence>
<sequence>MLKIVSAEFIKGAISSKQFPQTGVPEFAFFGRSNAGKSSLINMLLNRKNLVKTGSKPGMTREINFFIVNAPAKTCPEKNNTGVGAPQKNNALKVFTVADLPGYGFAQVSLPERNRIDTMLYDYCTTRSELKIMFFLMDIRREPTDVERNTLAFFREQGINTVLTATKADKVSKNEQAKRITALASFFDCSKDSIVLTSSTKKTGRETLLQHLSACLSV</sequence>
<comment type="caution">
    <text evidence="12">The sequence shown here is derived from an EMBL/GenBank/DDBJ whole genome shotgun (WGS) entry which is preliminary data.</text>
</comment>
<dbReference type="GO" id="GO:0000917">
    <property type="term" value="P:division septum assembly"/>
    <property type="evidence" value="ECO:0007669"/>
    <property type="project" value="UniProtKB-KW"/>
</dbReference>
<dbReference type="Pfam" id="PF01926">
    <property type="entry name" value="MMR_HSR1"/>
    <property type="match status" value="1"/>
</dbReference>
<keyword evidence="7 10" id="KW-0342">GTP-binding</keyword>
<evidence type="ECO:0000256" key="3">
    <source>
        <dbReference type="ARBA" id="ARBA00022618"/>
    </source>
</evidence>
<keyword evidence="3 10" id="KW-0132">Cell division</keyword>
<keyword evidence="9 10" id="KW-0131">Cell cycle</keyword>
<accession>C8PS24</accession>
<dbReference type="AlphaFoldDB" id="C8PS24"/>
<dbReference type="EMBL" id="ACYH01000049">
    <property type="protein sequence ID" value="EEV19694.1"/>
    <property type="molecule type" value="Genomic_DNA"/>
</dbReference>
<dbReference type="GO" id="GO:0005525">
    <property type="term" value="F:GTP binding"/>
    <property type="evidence" value="ECO:0007669"/>
    <property type="project" value="UniProtKB-UniRule"/>
</dbReference>
<dbReference type="InterPro" id="IPR030393">
    <property type="entry name" value="G_ENGB_dom"/>
</dbReference>
<organism evidence="12 13">
    <name type="scientific">Treponema vincentii ATCC 35580</name>
    <dbReference type="NCBI Taxonomy" id="596324"/>
    <lineage>
        <taxon>Bacteria</taxon>
        <taxon>Pseudomonadati</taxon>
        <taxon>Spirochaetota</taxon>
        <taxon>Spirochaetia</taxon>
        <taxon>Spirochaetales</taxon>
        <taxon>Treponemataceae</taxon>
        <taxon>Treponema</taxon>
    </lineage>
</organism>
<evidence type="ECO:0000313" key="12">
    <source>
        <dbReference type="EMBL" id="EEV19694.1"/>
    </source>
</evidence>
<evidence type="ECO:0000256" key="8">
    <source>
        <dbReference type="ARBA" id="ARBA00023210"/>
    </source>
</evidence>
<comment type="function">
    <text evidence="10">Necessary for normal cell division and for the maintenance of normal septation.</text>
</comment>